<dbReference type="AlphaFoldDB" id="A0AA35Y202"/>
<accession>A0AA35Y202</accession>
<organism evidence="2 3">
    <name type="scientific">Brytella acorum</name>
    <dbReference type="NCBI Taxonomy" id="2959299"/>
    <lineage>
        <taxon>Bacteria</taxon>
        <taxon>Pseudomonadati</taxon>
        <taxon>Pseudomonadota</taxon>
        <taxon>Alphaproteobacteria</taxon>
        <taxon>Acetobacterales</taxon>
        <taxon>Acetobacteraceae</taxon>
        <taxon>Brytella</taxon>
    </lineage>
</organism>
<dbReference type="EMBL" id="CATKSH010000010">
    <property type="protein sequence ID" value="CAI9121099.1"/>
    <property type="molecule type" value="Genomic_DNA"/>
</dbReference>
<feature type="signal peptide" evidence="1">
    <location>
        <begin position="1"/>
        <end position="22"/>
    </location>
</feature>
<keyword evidence="1" id="KW-0732">Signal</keyword>
<gene>
    <name evidence="2" type="ORF">LMG32879_001945</name>
</gene>
<evidence type="ECO:0000313" key="3">
    <source>
        <dbReference type="Proteomes" id="UP001176960"/>
    </source>
</evidence>
<sequence>MSRTPQVLRLIGLLVAASTLSACTDGRPWPGAHHYTGYRLDLAWQPGYCPAEKIGVRTEACHDGLPHDAGIVAIRLQPTLPADLATQGQSWHQWWLNGCELYGHHDFTQVRIDPAQLAAINQHVTHLDGDGGKTSAQYQYNTSARCFGITPEAYGRTLLRLARKVSNGPLAVFLTTHQGQYVTEADLRAVVPGATAQNFQPRCSEFVGEPVMLTNITFGISRDGLSRFPDADTLAPLPDAFARCPARFLIQRPEPHAP</sequence>
<protein>
    <submittedName>
        <fullName evidence="2">Uncharacterized protein</fullName>
    </submittedName>
</protein>
<dbReference type="RefSeq" id="WP_289842111.1">
    <property type="nucleotide sequence ID" value="NZ_CATKSH010000010.1"/>
</dbReference>
<keyword evidence="3" id="KW-1185">Reference proteome</keyword>
<proteinExistence type="predicted"/>
<dbReference type="PROSITE" id="PS51257">
    <property type="entry name" value="PROKAR_LIPOPROTEIN"/>
    <property type="match status" value="1"/>
</dbReference>
<evidence type="ECO:0000256" key="1">
    <source>
        <dbReference type="SAM" id="SignalP"/>
    </source>
</evidence>
<dbReference type="GO" id="GO:0003723">
    <property type="term" value="F:RNA binding"/>
    <property type="evidence" value="ECO:0007669"/>
    <property type="project" value="InterPro"/>
</dbReference>
<feature type="chain" id="PRO_5041397573" evidence="1">
    <location>
        <begin position="23"/>
        <end position="258"/>
    </location>
</feature>
<reference evidence="2" key="1">
    <citation type="submission" date="2023-03" db="EMBL/GenBank/DDBJ databases">
        <authorList>
            <person name="Cleenwerck I."/>
        </authorList>
    </citation>
    <scope>NUCLEOTIDE SEQUENCE</scope>
    <source>
        <strain evidence="2">LMG 32879</strain>
    </source>
</reference>
<comment type="caution">
    <text evidence="2">The sequence shown here is derived from an EMBL/GenBank/DDBJ whole genome shotgun (WGS) entry which is preliminary data.</text>
</comment>
<dbReference type="GO" id="GO:0033897">
    <property type="term" value="F:ribonuclease T2 activity"/>
    <property type="evidence" value="ECO:0007669"/>
    <property type="project" value="InterPro"/>
</dbReference>
<evidence type="ECO:0000313" key="2">
    <source>
        <dbReference type="EMBL" id="CAI9121099.1"/>
    </source>
</evidence>
<dbReference type="InterPro" id="IPR036430">
    <property type="entry name" value="RNase_T2-like_sf"/>
</dbReference>
<dbReference type="Gene3D" id="3.90.730.10">
    <property type="entry name" value="Ribonuclease T2-like"/>
    <property type="match status" value="1"/>
</dbReference>
<dbReference type="SUPFAM" id="SSF55895">
    <property type="entry name" value="Ribonuclease Rh-like"/>
    <property type="match status" value="1"/>
</dbReference>
<dbReference type="Proteomes" id="UP001176960">
    <property type="component" value="Unassembled WGS sequence"/>
</dbReference>
<name>A0AA35Y202_9PROT</name>